<dbReference type="GO" id="GO:0005634">
    <property type="term" value="C:nucleus"/>
    <property type="evidence" value="ECO:0007669"/>
    <property type="project" value="TreeGrafter"/>
</dbReference>
<keyword evidence="2" id="KW-0547">Nucleotide-binding</keyword>
<evidence type="ECO:0000256" key="3">
    <source>
        <dbReference type="ARBA" id="ARBA00022840"/>
    </source>
</evidence>
<dbReference type="AlphaFoldDB" id="A0A9P7QJI5"/>
<dbReference type="GO" id="GO:1990275">
    <property type="term" value="F:preribosome binding"/>
    <property type="evidence" value="ECO:0007669"/>
    <property type="project" value="TreeGrafter"/>
</dbReference>
<comment type="caution">
    <text evidence="5">The sequence shown here is derived from an EMBL/GenBank/DDBJ whole genome shotgun (WGS) entry which is preliminary data.</text>
</comment>
<proteinExistence type="inferred from homology"/>
<organism evidence="5 6">
    <name type="scientific">Claviceps aff. purpurea</name>
    <dbReference type="NCBI Taxonomy" id="1967640"/>
    <lineage>
        <taxon>Eukaryota</taxon>
        <taxon>Fungi</taxon>
        <taxon>Dikarya</taxon>
        <taxon>Ascomycota</taxon>
        <taxon>Pezizomycotina</taxon>
        <taxon>Sordariomycetes</taxon>
        <taxon>Hypocreomycetidae</taxon>
        <taxon>Hypocreales</taxon>
        <taxon>Clavicipitaceae</taxon>
        <taxon>Claviceps</taxon>
    </lineage>
</organism>
<dbReference type="Gene3D" id="3.40.50.300">
    <property type="entry name" value="P-loop containing nucleotide triphosphate hydrolases"/>
    <property type="match status" value="1"/>
</dbReference>
<dbReference type="InterPro" id="IPR003959">
    <property type="entry name" value="ATPase_AAA_core"/>
</dbReference>
<gene>
    <name evidence="5" type="ORF">E4U09_007887</name>
</gene>
<reference evidence="5 6" key="1">
    <citation type="journal article" date="2020" name="bioRxiv">
        <title>Whole genome comparisons of ergot fungi reveals the divergence and evolution of species within the genus Claviceps are the result of varying mechanisms driving genome evolution and host range expansion.</title>
        <authorList>
            <person name="Wyka S.A."/>
            <person name="Mondo S.J."/>
            <person name="Liu M."/>
            <person name="Dettman J."/>
            <person name="Nalam V."/>
            <person name="Broders K.D."/>
        </authorList>
    </citation>
    <scope>NUCLEOTIDE SEQUENCE [LARGE SCALE GENOMIC DNA]</scope>
    <source>
        <strain evidence="5 6">Clav52</strain>
    </source>
</reference>
<sequence>GPELLNKYVGESERARSSKPCIVFFDEMDSVVPPRANVTTESGARVVNALLTELDGGSDRSGVYVIGTTSHPELID</sequence>
<name>A0A9P7QJI5_9HYPO</name>
<dbReference type="PANTHER" id="PTHR23077">
    <property type="entry name" value="AAA-FAMILY ATPASE"/>
    <property type="match status" value="1"/>
</dbReference>
<dbReference type="PANTHER" id="PTHR23077:SF171">
    <property type="entry name" value="NUCLEAR VALOSIN-CONTAINING PROTEIN-LIKE"/>
    <property type="match status" value="1"/>
</dbReference>
<dbReference type="SUPFAM" id="SSF52540">
    <property type="entry name" value="P-loop containing nucleoside triphosphate hydrolases"/>
    <property type="match status" value="1"/>
</dbReference>
<feature type="non-terminal residue" evidence="5">
    <location>
        <position position="1"/>
    </location>
</feature>
<protein>
    <recommendedName>
        <fullName evidence="4">ATPase AAA-type core domain-containing protein</fullName>
    </recommendedName>
</protein>
<keyword evidence="3" id="KW-0067">ATP-binding</keyword>
<dbReference type="InterPro" id="IPR027417">
    <property type="entry name" value="P-loop_NTPase"/>
</dbReference>
<feature type="domain" description="ATPase AAA-type core" evidence="4">
    <location>
        <begin position="12"/>
        <end position="76"/>
    </location>
</feature>
<dbReference type="EMBL" id="SRRH01000087">
    <property type="protein sequence ID" value="KAG6299658.1"/>
    <property type="molecule type" value="Genomic_DNA"/>
</dbReference>
<comment type="similarity">
    <text evidence="1">Belongs to the AAA ATPase family.</text>
</comment>
<dbReference type="Pfam" id="PF00004">
    <property type="entry name" value="AAA"/>
    <property type="match status" value="1"/>
</dbReference>
<keyword evidence="6" id="KW-1185">Reference proteome</keyword>
<evidence type="ECO:0000313" key="5">
    <source>
        <dbReference type="EMBL" id="KAG6299658.1"/>
    </source>
</evidence>
<dbReference type="GO" id="GO:0016887">
    <property type="term" value="F:ATP hydrolysis activity"/>
    <property type="evidence" value="ECO:0007669"/>
    <property type="project" value="InterPro"/>
</dbReference>
<evidence type="ECO:0000313" key="6">
    <source>
        <dbReference type="Proteomes" id="UP000707071"/>
    </source>
</evidence>
<evidence type="ECO:0000259" key="4">
    <source>
        <dbReference type="Pfam" id="PF00004"/>
    </source>
</evidence>
<dbReference type="Proteomes" id="UP000707071">
    <property type="component" value="Unassembled WGS sequence"/>
</dbReference>
<accession>A0A9P7QJI5</accession>
<dbReference type="GO" id="GO:0042254">
    <property type="term" value="P:ribosome biogenesis"/>
    <property type="evidence" value="ECO:0007669"/>
    <property type="project" value="TreeGrafter"/>
</dbReference>
<dbReference type="GO" id="GO:0005524">
    <property type="term" value="F:ATP binding"/>
    <property type="evidence" value="ECO:0007669"/>
    <property type="project" value="UniProtKB-KW"/>
</dbReference>
<evidence type="ECO:0000256" key="1">
    <source>
        <dbReference type="ARBA" id="ARBA00006914"/>
    </source>
</evidence>
<evidence type="ECO:0000256" key="2">
    <source>
        <dbReference type="ARBA" id="ARBA00022741"/>
    </source>
</evidence>
<dbReference type="InterPro" id="IPR050168">
    <property type="entry name" value="AAA_ATPase_domain"/>
</dbReference>
<dbReference type="GO" id="GO:0003723">
    <property type="term" value="F:RNA binding"/>
    <property type="evidence" value="ECO:0007669"/>
    <property type="project" value="TreeGrafter"/>
</dbReference>